<dbReference type="PANTHER" id="PTHR43648:SF1">
    <property type="entry name" value="ELECTRON TRANSFER FLAVOPROTEIN BETA SUBUNIT LYSINE METHYLTRANSFERASE"/>
    <property type="match status" value="1"/>
</dbReference>
<feature type="binding site" evidence="6">
    <location>
        <position position="261"/>
    </location>
    <ligand>
        <name>S-adenosyl-L-methionine</name>
        <dbReference type="ChEBI" id="CHEBI:59789"/>
    </ligand>
</feature>
<dbReference type="HAMAP" id="MF_00735">
    <property type="entry name" value="Methyltr_PrmA"/>
    <property type="match status" value="1"/>
</dbReference>
<dbReference type="SUPFAM" id="SSF53335">
    <property type="entry name" value="S-adenosyl-L-methionine-dependent methyltransferases"/>
    <property type="match status" value="1"/>
</dbReference>
<evidence type="ECO:0000256" key="5">
    <source>
        <dbReference type="ARBA" id="ARBA00022691"/>
    </source>
</evidence>
<gene>
    <name evidence="6" type="primary">prmA</name>
    <name evidence="7" type="ORF">CQA63_05710</name>
</gene>
<dbReference type="CDD" id="cd02440">
    <property type="entry name" value="AdoMet_MTases"/>
    <property type="match status" value="1"/>
</dbReference>
<comment type="similarity">
    <text evidence="1 6">Belongs to the methyltransferase superfamily. PrmA family.</text>
</comment>
<keyword evidence="5 6" id="KW-0949">S-adenosyl-L-methionine</keyword>
<comment type="caution">
    <text evidence="7">The sequence shown here is derived from an EMBL/GenBank/DDBJ whole genome shotgun (WGS) entry which is preliminary data.</text>
</comment>
<feature type="binding site" evidence="6">
    <location>
        <position position="216"/>
    </location>
    <ligand>
        <name>S-adenosyl-L-methionine</name>
        <dbReference type="ChEBI" id="CHEBI:59789"/>
    </ligand>
</feature>
<dbReference type="AlphaFoldDB" id="A0A3D8I5A6"/>
<evidence type="ECO:0000256" key="4">
    <source>
        <dbReference type="ARBA" id="ARBA00022679"/>
    </source>
</evidence>
<protein>
    <recommendedName>
        <fullName evidence="6">Ribosomal protein L11 methyltransferase</fullName>
        <shortName evidence="6">L11 Mtase</shortName>
        <ecNumber evidence="6">2.1.1.-</ecNumber>
    </recommendedName>
</protein>
<dbReference type="GO" id="GO:0005737">
    <property type="term" value="C:cytoplasm"/>
    <property type="evidence" value="ECO:0007669"/>
    <property type="project" value="UniProtKB-SubCell"/>
</dbReference>
<dbReference type="GO" id="GO:0032259">
    <property type="term" value="P:methylation"/>
    <property type="evidence" value="ECO:0007669"/>
    <property type="project" value="UniProtKB-KW"/>
</dbReference>
<dbReference type="EC" id="2.1.1.-" evidence="6"/>
<reference evidence="7 8" key="1">
    <citation type="submission" date="2018-04" db="EMBL/GenBank/DDBJ databases">
        <title>Novel Campyloabacter and Helicobacter Species and Strains.</title>
        <authorList>
            <person name="Mannion A.J."/>
            <person name="Shen Z."/>
            <person name="Fox J.G."/>
        </authorList>
    </citation>
    <scope>NUCLEOTIDE SEQUENCE [LARGE SCALE GENOMIC DNA]</scope>
    <source>
        <strain evidence="7 8">MIT 98-6070</strain>
    </source>
</reference>
<dbReference type="GO" id="GO:0005840">
    <property type="term" value="C:ribosome"/>
    <property type="evidence" value="ECO:0007669"/>
    <property type="project" value="UniProtKB-KW"/>
</dbReference>
<organism evidence="7 8">
    <name type="scientific">Helicobacter marmotae</name>
    <dbReference type="NCBI Taxonomy" id="152490"/>
    <lineage>
        <taxon>Bacteria</taxon>
        <taxon>Pseudomonadati</taxon>
        <taxon>Campylobacterota</taxon>
        <taxon>Epsilonproteobacteria</taxon>
        <taxon>Campylobacterales</taxon>
        <taxon>Helicobacteraceae</taxon>
        <taxon>Helicobacter</taxon>
    </lineage>
</organism>
<comment type="function">
    <text evidence="6">Methylates ribosomal protein L11.</text>
</comment>
<keyword evidence="2 6" id="KW-0963">Cytoplasm</keyword>
<dbReference type="InterPro" id="IPR029063">
    <property type="entry name" value="SAM-dependent_MTases_sf"/>
</dbReference>
<dbReference type="Proteomes" id="UP000256599">
    <property type="component" value="Unassembled WGS sequence"/>
</dbReference>
<keyword evidence="3 6" id="KW-0489">Methyltransferase</keyword>
<evidence type="ECO:0000313" key="8">
    <source>
        <dbReference type="Proteomes" id="UP000256599"/>
    </source>
</evidence>
<evidence type="ECO:0000256" key="3">
    <source>
        <dbReference type="ARBA" id="ARBA00022603"/>
    </source>
</evidence>
<name>A0A3D8I5A6_9HELI</name>
<evidence type="ECO:0000313" key="7">
    <source>
        <dbReference type="EMBL" id="RDU59741.1"/>
    </source>
</evidence>
<dbReference type="NCBIfam" id="TIGR00406">
    <property type="entry name" value="prmA"/>
    <property type="match status" value="1"/>
</dbReference>
<feature type="binding site" evidence="6">
    <location>
        <position position="195"/>
    </location>
    <ligand>
        <name>S-adenosyl-L-methionine</name>
        <dbReference type="ChEBI" id="CHEBI:59789"/>
    </ligand>
</feature>
<dbReference type="Pfam" id="PF06325">
    <property type="entry name" value="PrmA"/>
    <property type="match status" value="1"/>
</dbReference>
<keyword evidence="8" id="KW-1185">Reference proteome</keyword>
<accession>A0A3D8I5A6</accession>
<keyword evidence="7" id="KW-0689">Ribosomal protein</keyword>
<dbReference type="RefSeq" id="WP_104699702.1">
    <property type="nucleotide sequence ID" value="NZ_FZPP01000012.1"/>
</dbReference>
<feature type="binding site" evidence="6">
    <location>
        <position position="174"/>
    </location>
    <ligand>
        <name>S-adenosyl-L-methionine</name>
        <dbReference type="ChEBI" id="CHEBI:59789"/>
    </ligand>
</feature>
<comment type="catalytic activity">
    <reaction evidence="6">
        <text>L-lysyl-[protein] + 3 S-adenosyl-L-methionine = N(6),N(6),N(6)-trimethyl-L-lysyl-[protein] + 3 S-adenosyl-L-homocysteine + 3 H(+)</text>
        <dbReference type="Rhea" id="RHEA:54192"/>
        <dbReference type="Rhea" id="RHEA-COMP:9752"/>
        <dbReference type="Rhea" id="RHEA-COMP:13826"/>
        <dbReference type="ChEBI" id="CHEBI:15378"/>
        <dbReference type="ChEBI" id="CHEBI:29969"/>
        <dbReference type="ChEBI" id="CHEBI:57856"/>
        <dbReference type="ChEBI" id="CHEBI:59789"/>
        <dbReference type="ChEBI" id="CHEBI:61961"/>
    </reaction>
</comment>
<dbReference type="PANTHER" id="PTHR43648">
    <property type="entry name" value="ELECTRON TRANSFER FLAVOPROTEIN BETA SUBUNIT LYSINE METHYLTRANSFERASE"/>
    <property type="match status" value="1"/>
</dbReference>
<dbReference type="InterPro" id="IPR050078">
    <property type="entry name" value="Ribosomal_L11_MeTrfase_PrmA"/>
</dbReference>
<dbReference type="InterPro" id="IPR004498">
    <property type="entry name" value="Ribosomal_PrmA_MeTrfase"/>
</dbReference>
<evidence type="ECO:0000256" key="2">
    <source>
        <dbReference type="ARBA" id="ARBA00022490"/>
    </source>
</evidence>
<dbReference type="GO" id="GO:0016279">
    <property type="term" value="F:protein-lysine N-methyltransferase activity"/>
    <property type="evidence" value="ECO:0007669"/>
    <property type="project" value="RHEA"/>
</dbReference>
<dbReference type="OrthoDB" id="9785995at2"/>
<dbReference type="Gene3D" id="3.40.50.150">
    <property type="entry name" value="Vaccinia Virus protein VP39"/>
    <property type="match status" value="1"/>
</dbReference>
<keyword evidence="7" id="KW-0687">Ribonucleoprotein</keyword>
<dbReference type="NCBIfam" id="NF001786">
    <property type="entry name" value="PRK00517.2-4"/>
    <property type="match status" value="1"/>
</dbReference>
<keyword evidence="4 6" id="KW-0808">Transferase</keyword>
<sequence>MYGLDKQTYWEIIVHPSNFVELFADFIIQKTSSAIEYNDISAQSNPFTIIYDERSWQSVGFDILQAKQSTQLTQIIARLSRDEVNIFLLIQSIEEFASRLSEVMQEDVGFCYHIEEKHNSDWIKAYQDSIQPLRCGRFYIRPSWEKPIEGKDKDKEEIIIDPALAFGSGHHASTFMCLEFLSAMDLKGKTLLDVGCGSGILSIAACKCGAKVFACDTDEFAIQESKKNAALNNTHFDTLWLGSIDKAPLSTPPTYDVIVVNIVAFVVKLLHNDLRAKCAKNGLLILSGILDEYKFDIINSFYDFNVLETRSIDGWIALRLTLQ</sequence>
<dbReference type="EMBL" id="NXLR01000009">
    <property type="protein sequence ID" value="RDU59741.1"/>
    <property type="molecule type" value="Genomic_DNA"/>
</dbReference>
<proteinExistence type="inferred from homology"/>
<evidence type="ECO:0000256" key="1">
    <source>
        <dbReference type="ARBA" id="ARBA00009741"/>
    </source>
</evidence>
<evidence type="ECO:0000256" key="6">
    <source>
        <dbReference type="HAMAP-Rule" id="MF_00735"/>
    </source>
</evidence>
<comment type="subcellular location">
    <subcellularLocation>
        <location evidence="6">Cytoplasm</location>
    </subcellularLocation>
</comment>